<reference evidence="14 15" key="1">
    <citation type="journal article" date="2018" name="Mol. Biol. Evol.">
        <title>Broad Genomic Sampling Reveals a Smut Pathogenic Ancestry of the Fungal Clade Ustilaginomycotina.</title>
        <authorList>
            <person name="Kijpornyongpan T."/>
            <person name="Mondo S.J."/>
            <person name="Barry K."/>
            <person name="Sandor L."/>
            <person name="Lee J."/>
            <person name="Lipzen A."/>
            <person name="Pangilinan J."/>
            <person name="LaButti K."/>
            <person name="Hainaut M."/>
            <person name="Henrissat B."/>
            <person name="Grigoriev I.V."/>
            <person name="Spatafora J.W."/>
            <person name="Aime M.C."/>
        </authorList>
    </citation>
    <scope>NUCLEOTIDE SEQUENCE [LARGE SCALE GENOMIC DNA]</scope>
    <source>
        <strain evidence="14 15">MCA 4198</strain>
    </source>
</reference>
<dbReference type="InterPro" id="IPR019533">
    <property type="entry name" value="Peptidase_S26"/>
</dbReference>
<evidence type="ECO:0000256" key="7">
    <source>
        <dbReference type="ARBA" id="ARBA00022801"/>
    </source>
</evidence>
<dbReference type="AlphaFoldDB" id="A0A316YLP7"/>
<proteinExistence type="inferred from homology"/>
<evidence type="ECO:0000256" key="1">
    <source>
        <dbReference type="ARBA" id="ARBA00004434"/>
    </source>
</evidence>
<dbReference type="GeneID" id="37040126"/>
<evidence type="ECO:0000313" key="15">
    <source>
        <dbReference type="Proteomes" id="UP000245768"/>
    </source>
</evidence>
<dbReference type="Pfam" id="PF10502">
    <property type="entry name" value="Peptidase_S26"/>
    <property type="match status" value="1"/>
</dbReference>
<dbReference type="PANTHER" id="PTHR46041">
    <property type="entry name" value="MITOCHONDRIAL INNER MEMBRANE PROTEASE SUBUNIT 2"/>
    <property type="match status" value="1"/>
</dbReference>
<sequence length="412" mass="45560">MATELGPMLLGPLRCSLNKGATRSRLAIRCLRVDRSRPCRHQSTSSRAEGSSSPSPTPPFSREVPSWHRVVAYLAWLPVAAYFSSHIYSIGQVKGGSMAPTLNPDFDTNPLLQDIVLLNRWAAMPRYQVWPSSDDDNDDDNYDDHDDGHSDGGKTKLAAAESRARSKSHLQVGDVVVLTSPLDPNVKLTKRIIALGGDYVVFSGGEPRKKKRVKVPPNHAWIEGDYRPSAITATMTKMGREEDERRRRSQDSATFGPVPLGLVRARVDFILWPLARIGFVPPPPPPPPPPPSQPLAASLGAQKRDDDAAVVWRRSEENMKRLDDDSPLSPYRSGGATTWSSSKNDQGNLAHEEGTDDNEGEALPLSRAALLRQRSRQRKREDQRQQWNSMSRGGSLGDNAAGEQVEQDEIKR</sequence>
<evidence type="ECO:0000256" key="11">
    <source>
        <dbReference type="PIRSR" id="PIRSR600223-1"/>
    </source>
</evidence>
<dbReference type="GO" id="GO:0006627">
    <property type="term" value="P:protein processing involved in protein targeting to mitochondrion"/>
    <property type="evidence" value="ECO:0007669"/>
    <property type="project" value="InterPro"/>
</dbReference>
<feature type="compositionally biased region" description="Basic and acidic residues" evidence="12">
    <location>
        <begin position="302"/>
        <end position="324"/>
    </location>
</feature>
<dbReference type="CDD" id="cd06530">
    <property type="entry name" value="S26_SPase_I"/>
    <property type="match status" value="1"/>
</dbReference>
<dbReference type="InterPro" id="IPR037730">
    <property type="entry name" value="IMP2"/>
</dbReference>
<dbReference type="InterPro" id="IPR019757">
    <property type="entry name" value="Pept_S26A_signal_pept_1_Lys-AS"/>
</dbReference>
<gene>
    <name evidence="14" type="ORF">FA10DRAFT_168709</name>
</gene>
<keyword evidence="10" id="KW-0472">Membrane</keyword>
<dbReference type="InParanoid" id="A0A316YLP7"/>
<dbReference type="STRING" id="215250.A0A316YLP7"/>
<feature type="compositionally biased region" description="Polar residues" evidence="12">
    <location>
        <begin position="335"/>
        <end position="347"/>
    </location>
</feature>
<keyword evidence="5" id="KW-0812">Transmembrane</keyword>
<feature type="active site" evidence="11">
    <location>
        <position position="97"/>
    </location>
</feature>
<feature type="compositionally biased region" description="Pro residues" evidence="12">
    <location>
        <begin position="281"/>
        <end position="293"/>
    </location>
</feature>
<feature type="compositionally biased region" description="Basic and acidic residues" evidence="12">
    <location>
        <begin position="238"/>
        <end position="250"/>
    </location>
</feature>
<evidence type="ECO:0000256" key="3">
    <source>
        <dbReference type="ARBA" id="ARBA00013650"/>
    </source>
</evidence>
<evidence type="ECO:0000256" key="6">
    <source>
        <dbReference type="ARBA" id="ARBA00022792"/>
    </source>
</evidence>
<feature type="region of interest" description="Disordered" evidence="12">
    <location>
        <begin position="237"/>
        <end position="257"/>
    </location>
</feature>
<accession>A0A316YLP7</accession>
<protein>
    <recommendedName>
        <fullName evidence="3">Mitochondrial inner membrane protease subunit 2</fullName>
    </recommendedName>
</protein>
<dbReference type="PRINTS" id="PR00727">
    <property type="entry name" value="LEADERPTASE"/>
</dbReference>
<name>A0A316YLP7_9BASI</name>
<keyword evidence="7" id="KW-0378">Hydrolase</keyword>
<keyword evidence="6" id="KW-0999">Mitochondrion inner membrane</keyword>
<evidence type="ECO:0000259" key="13">
    <source>
        <dbReference type="Pfam" id="PF10502"/>
    </source>
</evidence>
<keyword evidence="15" id="KW-1185">Reference proteome</keyword>
<dbReference type="OrthoDB" id="308440at2759"/>
<dbReference type="InterPro" id="IPR000223">
    <property type="entry name" value="Pept_S26A_signal_pept_1"/>
</dbReference>
<evidence type="ECO:0000256" key="4">
    <source>
        <dbReference type="ARBA" id="ARBA00022670"/>
    </source>
</evidence>
<dbReference type="EMBL" id="KZ819638">
    <property type="protein sequence ID" value="PWN88645.1"/>
    <property type="molecule type" value="Genomic_DNA"/>
</dbReference>
<dbReference type="SUPFAM" id="SSF51306">
    <property type="entry name" value="LexA/Signal peptidase"/>
    <property type="match status" value="1"/>
</dbReference>
<dbReference type="PROSITE" id="PS00760">
    <property type="entry name" value="SPASE_I_2"/>
    <property type="match status" value="1"/>
</dbReference>
<comment type="subcellular location">
    <subcellularLocation>
        <location evidence="1">Mitochondrion inner membrane</location>
        <topology evidence="1">Single-pass membrane protein</topology>
    </subcellularLocation>
</comment>
<feature type="region of interest" description="Disordered" evidence="12">
    <location>
        <begin position="281"/>
        <end position="412"/>
    </location>
</feature>
<feature type="domain" description="Peptidase S26" evidence="13">
    <location>
        <begin position="70"/>
        <end position="204"/>
    </location>
</feature>
<evidence type="ECO:0000256" key="10">
    <source>
        <dbReference type="ARBA" id="ARBA00023136"/>
    </source>
</evidence>
<evidence type="ECO:0000313" key="14">
    <source>
        <dbReference type="EMBL" id="PWN88645.1"/>
    </source>
</evidence>
<feature type="region of interest" description="Disordered" evidence="12">
    <location>
        <begin position="39"/>
        <end position="62"/>
    </location>
</feature>
<keyword evidence="8" id="KW-1133">Transmembrane helix</keyword>
<organism evidence="14 15">
    <name type="scientific">Acaromyces ingoldii</name>
    <dbReference type="NCBI Taxonomy" id="215250"/>
    <lineage>
        <taxon>Eukaryota</taxon>
        <taxon>Fungi</taxon>
        <taxon>Dikarya</taxon>
        <taxon>Basidiomycota</taxon>
        <taxon>Ustilaginomycotina</taxon>
        <taxon>Exobasidiomycetes</taxon>
        <taxon>Exobasidiales</taxon>
        <taxon>Cryptobasidiaceae</taxon>
        <taxon>Acaromyces</taxon>
    </lineage>
</organism>
<evidence type="ECO:0000256" key="5">
    <source>
        <dbReference type="ARBA" id="ARBA00022692"/>
    </source>
</evidence>
<evidence type="ECO:0000256" key="12">
    <source>
        <dbReference type="SAM" id="MobiDB-lite"/>
    </source>
</evidence>
<dbReference type="Proteomes" id="UP000245768">
    <property type="component" value="Unassembled WGS sequence"/>
</dbReference>
<feature type="active site" evidence="11">
    <location>
        <position position="190"/>
    </location>
</feature>
<dbReference type="SUPFAM" id="SSF101447">
    <property type="entry name" value="Formin homology 2 domain (FH2 domain)"/>
    <property type="match status" value="1"/>
</dbReference>
<dbReference type="GO" id="GO:0006465">
    <property type="term" value="P:signal peptide processing"/>
    <property type="evidence" value="ECO:0007669"/>
    <property type="project" value="InterPro"/>
</dbReference>
<keyword evidence="4" id="KW-0645">Protease</keyword>
<dbReference type="GO" id="GO:0042720">
    <property type="term" value="C:mitochondrial inner membrane peptidase complex"/>
    <property type="evidence" value="ECO:0007669"/>
    <property type="project" value="InterPro"/>
</dbReference>
<keyword evidence="9" id="KW-0496">Mitochondrion</keyword>
<comment type="similarity">
    <text evidence="2">Belongs to the peptidase S26 family. IMP2 subfamily.</text>
</comment>
<dbReference type="Gene3D" id="2.10.109.10">
    <property type="entry name" value="Umud Fragment, subunit A"/>
    <property type="match status" value="1"/>
</dbReference>
<dbReference type="InterPro" id="IPR036286">
    <property type="entry name" value="LexA/Signal_pep-like_sf"/>
</dbReference>
<feature type="compositionally biased region" description="Low complexity" evidence="12">
    <location>
        <begin position="43"/>
        <end position="54"/>
    </location>
</feature>
<evidence type="ECO:0000256" key="2">
    <source>
        <dbReference type="ARBA" id="ARBA00007066"/>
    </source>
</evidence>
<evidence type="ECO:0000256" key="8">
    <source>
        <dbReference type="ARBA" id="ARBA00022989"/>
    </source>
</evidence>
<dbReference type="PANTHER" id="PTHR46041:SF2">
    <property type="entry name" value="MITOCHONDRIAL INNER MEMBRANE PROTEASE SUBUNIT 2"/>
    <property type="match status" value="1"/>
</dbReference>
<feature type="compositionally biased region" description="Acidic residues" evidence="12">
    <location>
        <begin position="133"/>
        <end position="145"/>
    </location>
</feature>
<dbReference type="GO" id="GO:0004252">
    <property type="term" value="F:serine-type endopeptidase activity"/>
    <property type="evidence" value="ECO:0007669"/>
    <property type="project" value="InterPro"/>
</dbReference>
<feature type="region of interest" description="Disordered" evidence="12">
    <location>
        <begin position="130"/>
        <end position="165"/>
    </location>
</feature>
<dbReference type="RefSeq" id="XP_025375843.1">
    <property type="nucleotide sequence ID" value="XM_025518210.1"/>
</dbReference>
<dbReference type="FunCoup" id="A0A316YLP7">
    <property type="interactions" value="291"/>
</dbReference>
<evidence type="ECO:0000256" key="9">
    <source>
        <dbReference type="ARBA" id="ARBA00023128"/>
    </source>
</evidence>